<gene>
    <name evidence="2" type="ORF">NHP190012_12970</name>
</gene>
<evidence type="ECO:0000256" key="1">
    <source>
        <dbReference type="SAM" id="MobiDB-lite"/>
    </source>
</evidence>
<feature type="compositionally biased region" description="Basic and acidic residues" evidence="1">
    <location>
        <begin position="11"/>
        <end position="28"/>
    </location>
</feature>
<sequence length="59" mass="6586">MALFNEGGHGLCHEGEKDKEPKDKEGEKPRHHQAQIAKEKETQPPTQKGNADKQPGKEI</sequence>
<accession>A0ABM7SNI4</accession>
<organism evidence="2 3">
    <name type="scientific">Helicobacter gastrofelis</name>
    <dbReference type="NCBI Taxonomy" id="2849642"/>
    <lineage>
        <taxon>Bacteria</taxon>
        <taxon>Pseudomonadati</taxon>
        <taxon>Campylobacterota</taxon>
        <taxon>Epsilonproteobacteria</taxon>
        <taxon>Campylobacterales</taxon>
        <taxon>Helicobacteraceae</taxon>
        <taxon>Helicobacter</taxon>
    </lineage>
</organism>
<evidence type="ECO:0000313" key="2">
    <source>
        <dbReference type="EMBL" id="BCZ19655.1"/>
    </source>
</evidence>
<reference evidence="2 3" key="1">
    <citation type="submission" date="2021-07" db="EMBL/GenBank/DDBJ databases">
        <title>Novel Helicobacter sp. Isolated from a cat.</title>
        <authorList>
            <person name="Rimbara E."/>
            <person name="Suzuki M."/>
        </authorList>
    </citation>
    <scope>NUCLEOTIDE SEQUENCE [LARGE SCALE GENOMIC DNA]</scope>
    <source>
        <strain evidence="3">NHP19-012</strain>
    </source>
</reference>
<protein>
    <submittedName>
        <fullName evidence="2">Uncharacterized protein</fullName>
    </submittedName>
</protein>
<dbReference type="Proteomes" id="UP000826146">
    <property type="component" value="Chromosome"/>
</dbReference>
<feature type="region of interest" description="Disordered" evidence="1">
    <location>
        <begin position="1"/>
        <end position="59"/>
    </location>
</feature>
<feature type="compositionally biased region" description="Basic and acidic residues" evidence="1">
    <location>
        <begin position="50"/>
        <end position="59"/>
    </location>
</feature>
<evidence type="ECO:0000313" key="3">
    <source>
        <dbReference type="Proteomes" id="UP000826146"/>
    </source>
</evidence>
<proteinExistence type="predicted"/>
<name>A0ABM7SNI4_9HELI</name>
<keyword evidence="3" id="KW-1185">Reference proteome</keyword>
<dbReference type="EMBL" id="AP024819">
    <property type="protein sequence ID" value="BCZ19655.1"/>
    <property type="molecule type" value="Genomic_DNA"/>
</dbReference>